<feature type="binding site" evidence="8">
    <location>
        <begin position="342"/>
        <end position="349"/>
    </location>
    <ligand>
        <name>GTP</name>
        <dbReference type="ChEBI" id="CHEBI:37565"/>
    </ligand>
</feature>
<dbReference type="GO" id="GO:0005525">
    <property type="term" value="F:GTP binding"/>
    <property type="evidence" value="ECO:0007669"/>
    <property type="project" value="UniProtKB-KW"/>
</dbReference>
<dbReference type="PATRIC" id="fig|316.110.peg.1313"/>
<dbReference type="FunFam" id="2.40.30.10:FF:000008">
    <property type="entry name" value="Translation initiation factor IF-2"/>
    <property type="match status" value="1"/>
</dbReference>
<dbReference type="FunFam" id="3.40.50.10050:FF:000001">
    <property type="entry name" value="Translation initiation factor IF-2"/>
    <property type="match status" value="1"/>
</dbReference>
<dbReference type="SUPFAM" id="SSF46955">
    <property type="entry name" value="Putative DNA-binding domain"/>
    <property type="match status" value="1"/>
</dbReference>
<dbReference type="InterPro" id="IPR009061">
    <property type="entry name" value="DNA-bd_dom_put_sf"/>
</dbReference>
<evidence type="ECO:0000256" key="4">
    <source>
        <dbReference type="ARBA" id="ARBA00022540"/>
    </source>
</evidence>
<keyword evidence="3 8" id="KW-0963">Cytoplasm</keyword>
<name>A0A0D7E1I0_STUST</name>
<dbReference type="RefSeq" id="WP_044315672.1">
    <property type="nucleotide sequence ID" value="NZ_CP066045.1"/>
</dbReference>
<dbReference type="SUPFAM" id="SSF50447">
    <property type="entry name" value="Translation proteins"/>
    <property type="match status" value="2"/>
</dbReference>
<feature type="compositionally biased region" description="Low complexity" evidence="10">
    <location>
        <begin position="146"/>
        <end position="169"/>
    </location>
</feature>
<dbReference type="GO" id="GO:0003743">
    <property type="term" value="F:translation initiation factor activity"/>
    <property type="evidence" value="ECO:0007669"/>
    <property type="project" value="UniProtKB-UniRule"/>
</dbReference>
<dbReference type="PANTHER" id="PTHR43381:SF5">
    <property type="entry name" value="TR-TYPE G DOMAIN-CONTAINING PROTEIN"/>
    <property type="match status" value="1"/>
</dbReference>
<evidence type="ECO:0000256" key="2">
    <source>
        <dbReference type="ARBA" id="ARBA00020675"/>
    </source>
</evidence>
<protein>
    <recommendedName>
        <fullName evidence="2 8">Translation initiation factor IF-2</fullName>
    </recommendedName>
</protein>
<dbReference type="EMBL" id="JXXD01000157">
    <property type="protein sequence ID" value="KIZ34673.1"/>
    <property type="molecule type" value="Genomic_DNA"/>
</dbReference>
<evidence type="ECO:0000256" key="1">
    <source>
        <dbReference type="ARBA" id="ARBA00007733"/>
    </source>
</evidence>
<dbReference type="Gene3D" id="3.40.50.300">
    <property type="entry name" value="P-loop containing nucleotide triphosphate hydrolases"/>
    <property type="match status" value="1"/>
</dbReference>
<dbReference type="InterPro" id="IPR023115">
    <property type="entry name" value="TIF_IF2_dom3"/>
</dbReference>
<evidence type="ECO:0000256" key="3">
    <source>
        <dbReference type="ARBA" id="ARBA00022490"/>
    </source>
</evidence>
<evidence type="ECO:0000313" key="11">
    <source>
        <dbReference type="EMBL" id="KIZ34673.1"/>
    </source>
</evidence>
<accession>A0A0D7E1I0</accession>
<evidence type="ECO:0000256" key="5">
    <source>
        <dbReference type="ARBA" id="ARBA00022741"/>
    </source>
</evidence>
<evidence type="ECO:0000256" key="9">
    <source>
        <dbReference type="RuleBase" id="RU000644"/>
    </source>
</evidence>
<comment type="caution">
    <text evidence="11">The sequence shown here is derived from an EMBL/GenBank/DDBJ whole genome shotgun (WGS) entry which is preliminary data.</text>
</comment>
<dbReference type="FunFam" id="2.40.30.10:FF:000007">
    <property type="entry name" value="Translation initiation factor IF-2"/>
    <property type="match status" value="1"/>
</dbReference>
<dbReference type="Pfam" id="PF00009">
    <property type="entry name" value="GTP_EFTU"/>
    <property type="match status" value="1"/>
</dbReference>
<dbReference type="GO" id="GO:0005829">
    <property type="term" value="C:cytosol"/>
    <property type="evidence" value="ECO:0007669"/>
    <property type="project" value="TreeGrafter"/>
</dbReference>
<feature type="compositionally biased region" description="Basic residues" evidence="10">
    <location>
        <begin position="195"/>
        <end position="205"/>
    </location>
</feature>
<feature type="compositionally biased region" description="Basic and acidic residues" evidence="10">
    <location>
        <begin position="173"/>
        <end position="194"/>
    </location>
</feature>
<dbReference type="Gene3D" id="3.40.50.10050">
    <property type="entry name" value="Translation initiation factor IF- 2, domain 3"/>
    <property type="match status" value="1"/>
</dbReference>
<dbReference type="InterPro" id="IPR013575">
    <property type="entry name" value="IF2_assoc_dom_bac"/>
</dbReference>
<dbReference type="PANTHER" id="PTHR43381">
    <property type="entry name" value="TRANSLATION INITIATION FACTOR IF-2-RELATED"/>
    <property type="match status" value="1"/>
</dbReference>
<dbReference type="InterPro" id="IPR036925">
    <property type="entry name" value="TIF_IF2_dom3_sf"/>
</dbReference>
<proteinExistence type="inferred from homology"/>
<keyword evidence="6 8" id="KW-0648">Protein biosynthesis</keyword>
<reference evidence="11 12" key="1">
    <citation type="submission" date="2014-11" db="EMBL/GenBank/DDBJ databases">
        <title>Genomics and ecophysiology of heterotrophic nitrogen fixing bacteria isolated from estuarine surface water.</title>
        <authorList>
            <person name="Bentzon-Tilia M."/>
            <person name="Severin I."/>
            <person name="Hansen L.H."/>
            <person name="Riemann L."/>
        </authorList>
    </citation>
    <scope>NUCLEOTIDE SEQUENCE [LARGE SCALE GENOMIC DNA]</scope>
    <source>
        <strain evidence="11 12">BAL361</strain>
    </source>
</reference>
<sequence length="833" mass="90209">MTQVTVKELAQVVATPVERLLQQMREAGLSHTSAEQVVTDNEKQALLAHLKSSHGAKVDEPRKITLQRKTTTKLKVGGSKTISVEVRKKKTFVKRSAEEIEAEQRREAEEQRAAEEAARLKAEQDARERAEEEARRQAESVKPQGEASTPAAVEPAVSAEPAPVAVEPVAPAPERKKEEPRRVEKPRSDDDERRDRKHAQHRPSLKTKAPLARTVRTGEDEADGFRRGGRGKSKLKKRNQHGFQSPTGPVVREVSIGETITVAELAQQMSVKAAEVIKFMFKMGSPVTINQVLDQETAQLVAEELGHKVKLVSDNALEEQLAELLKFEGESVSRAPVVTVMGHVDHGKTSLLDYIRRAKVAVGEAGGITQHIGAYHVETERGMVTFLDTPGHAAFTAMRARGAKATDIVILVVAADDGVMPQTQEAVQHAKAAGVPIVVAVNKIDKPDANPDNIKNGLGALDVIPEEWGGDTPFIPVSAKMGTGVDELLEAVLLQAELLELKATPSAPGRGVVVESRLDKGRGPVATVLVQDGTLRQGDMVLCGVNFGRVRAMLDENGKPVKEAGPSIPVEILGLDGTPEAGDDLTVVADEKKAREVALFRQGKFREVKLARAHAGKLENIFETMGQDEKKTLNIVLKADVRGSLEALQGSLNGLGNDEVQVRVVGGGVGGITESDANLALASNAVLFGFNVRADAGARKIVEAEGLDMRYYNVIYDIIEDVKKALTGMLGSDVRENILGIAEVRDVFRSPKFGAIAGCMVTEGLVHRNRPIRVLRDDVVIFEGELESLRRFKDDVAEVRAGMECGIGVKSYNDVKVGDKIEVFEKVEVARSL</sequence>
<comment type="similarity">
    <text evidence="1 8 9">Belongs to the TRAFAC class translation factor GTPase superfamily. Classic translation factor GTPase family. IF-2 subfamily.</text>
</comment>
<comment type="subcellular location">
    <subcellularLocation>
        <location evidence="8">Cytoplasm</location>
    </subcellularLocation>
</comment>
<dbReference type="InterPro" id="IPR015760">
    <property type="entry name" value="TIF_IF2"/>
</dbReference>
<dbReference type="Proteomes" id="UP000032439">
    <property type="component" value="Unassembled WGS sequence"/>
</dbReference>
<keyword evidence="4 8" id="KW-0396">Initiation factor</keyword>
<comment type="function">
    <text evidence="8 9">One of the essential components for the initiation of protein synthesis. Protects formylmethionyl-tRNA from spontaneous hydrolysis and promotes its binding to the 30S ribosomal subunits. Also involved in the hydrolysis of GTP during the formation of the 70S ribosomal complex.</text>
</comment>
<dbReference type="InterPro" id="IPR000178">
    <property type="entry name" value="TF_IF2_bacterial-like"/>
</dbReference>
<dbReference type="CDD" id="cd01887">
    <property type="entry name" value="IF2_eIF5B"/>
    <property type="match status" value="1"/>
</dbReference>
<dbReference type="FunFam" id="3.40.50.300:FF:000019">
    <property type="entry name" value="Translation initiation factor IF-2"/>
    <property type="match status" value="1"/>
</dbReference>
<dbReference type="PROSITE" id="PS01176">
    <property type="entry name" value="IF2"/>
    <property type="match status" value="1"/>
</dbReference>
<feature type="region of interest" description="G-domain" evidence="8">
    <location>
        <begin position="336"/>
        <end position="484"/>
    </location>
</feature>
<dbReference type="GeneID" id="99797662"/>
<dbReference type="SUPFAM" id="SSF52156">
    <property type="entry name" value="Initiation factor IF2/eIF5b, domain 3"/>
    <property type="match status" value="1"/>
</dbReference>
<dbReference type="InterPro" id="IPR044145">
    <property type="entry name" value="IF2_II"/>
</dbReference>
<dbReference type="GO" id="GO:0003924">
    <property type="term" value="F:GTPase activity"/>
    <property type="evidence" value="ECO:0007669"/>
    <property type="project" value="UniProtKB-UniRule"/>
</dbReference>
<feature type="region of interest" description="Disordered" evidence="10">
    <location>
        <begin position="94"/>
        <end position="249"/>
    </location>
</feature>
<keyword evidence="5 8" id="KW-0547">Nucleotide-binding</keyword>
<dbReference type="SUPFAM" id="SSF52540">
    <property type="entry name" value="P-loop containing nucleoside triphosphate hydrolases"/>
    <property type="match status" value="1"/>
</dbReference>
<feature type="compositionally biased region" description="Basic and acidic residues" evidence="10">
    <location>
        <begin position="95"/>
        <end position="139"/>
    </location>
</feature>
<dbReference type="PROSITE" id="PS51722">
    <property type="entry name" value="G_TR_2"/>
    <property type="match status" value="1"/>
</dbReference>
<dbReference type="NCBIfam" id="TIGR00487">
    <property type="entry name" value="IF-2"/>
    <property type="match status" value="1"/>
</dbReference>
<dbReference type="InterPro" id="IPR009000">
    <property type="entry name" value="Transl_B-barrel_sf"/>
</dbReference>
<evidence type="ECO:0000256" key="7">
    <source>
        <dbReference type="ARBA" id="ARBA00023134"/>
    </source>
</evidence>
<feature type="compositionally biased region" description="Basic and acidic residues" evidence="10">
    <location>
        <begin position="216"/>
        <end position="226"/>
    </location>
</feature>
<dbReference type="Gene3D" id="3.30.56.50">
    <property type="entry name" value="Putative DNA-binding domain, N-terminal subdomain of bacterial translation initiation factor IF2"/>
    <property type="match status" value="1"/>
</dbReference>
<dbReference type="InterPro" id="IPR027417">
    <property type="entry name" value="P-loop_NTPase"/>
</dbReference>
<evidence type="ECO:0000256" key="10">
    <source>
        <dbReference type="SAM" id="MobiDB-lite"/>
    </source>
</evidence>
<dbReference type="Pfam" id="PF22042">
    <property type="entry name" value="EF-G_D2"/>
    <property type="match status" value="1"/>
</dbReference>
<dbReference type="InterPro" id="IPR006847">
    <property type="entry name" value="IF2_N"/>
</dbReference>
<feature type="compositionally biased region" description="Basic residues" evidence="10">
    <location>
        <begin position="227"/>
        <end position="240"/>
    </location>
</feature>
<dbReference type="Gene3D" id="2.40.30.10">
    <property type="entry name" value="Translation factors"/>
    <property type="match status" value="2"/>
</dbReference>
<dbReference type="HAMAP" id="MF_00100_B">
    <property type="entry name" value="IF_2_B"/>
    <property type="match status" value="1"/>
</dbReference>
<evidence type="ECO:0000313" key="12">
    <source>
        <dbReference type="Proteomes" id="UP000032439"/>
    </source>
</evidence>
<dbReference type="Pfam" id="PF04760">
    <property type="entry name" value="IF2_N"/>
    <property type="match status" value="2"/>
</dbReference>
<feature type="binding site" evidence="8">
    <location>
        <begin position="442"/>
        <end position="445"/>
    </location>
    <ligand>
        <name>GTP</name>
        <dbReference type="ChEBI" id="CHEBI:37565"/>
    </ligand>
</feature>
<organism evidence="11 12">
    <name type="scientific">Stutzerimonas stutzeri</name>
    <name type="common">Pseudomonas stutzeri</name>
    <dbReference type="NCBI Taxonomy" id="316"/>
    <lineage>
        <taxon>Bacteria</taxon>
        <taxon>Pseudomonadati</taxon>
        <taxon>Pseudomonadota</taxon>
        <taxon>Gammaproteobacteria</taxon>
        <taxon>Pseudomonadales</taxon>
        <taxon>Pseudomonadaceae</taxon>
        <taxon>Stutzerimonas</taxon>
    </lineage>
</organism>
<gene>
    <name evidence="8" type="primary">infB</name>
    <name evidence="11" type="ORF">LO50_16515</name>
</gene>
<dbReference type="AlphaFoldDB" id="A0A0D7E1I0"/>
<dbReference type="InterPro" id="IPR000795">
    <property type="entry name" value="T_Tr_GTP-bd_dom"/>
</dbReference>
<dbReference type="InterPro" id="IPR005225">
    <property type="entry name" value="Small_GTP-bd"/>
</dbReference>
<dbReference type="Pfam" id="PF11987">
    <property type="entry name" value="IF-2"/>
    <property type="match status" value="1"/>
</dbReference>
<keyword evidence="7 8" id="KW-0342">GTP-binding</keyword>
<feature type="binding site" evidence="8">
    <location>
        <begin position="388"/>
        <end position="392"/>
    </location>
    <ligand>
        <name>GTP</name>
        <dbReference type="ChEBI" id="CHEBI:37565"/>
    </ligand>
</feature>
<dbReference type="CDD" id="cd03702">
    <property type="entry name" value="IF2_mtIF2_II"/>
    <property type="match status" value="1"/>
</dbReference>
<evidence type="ECO:0000256" key="8">
    <source>
        <dbReference type="HAMAP-Rule" id="MF_00100"/>
    </source>
</evidence>
<dbReference type="InterPro" id="IPR053905">
    <property type="entry name" value="EF-G-like_DII"/>
</dbReference>
<dbReference type="NCBIfam" id="TIGR00231">
    <property type="entry name" value="small_GTP"/>
    <property type="match status" value="1"/>
</dbReference>
<evidence type="ECO:0000256" key="6">
    <source>
        <dbReference type="ARBA" id="ARBA00022917"/>
    </source>
</evidence>
<dbReference type="Pfam" id="PF08364">
    <property type="entry name" value="IF2_assoc"/>
    <property type="match status" value="1"/>
</dbReference>
<dbReference type="CDD" id="cd03692">
    <property type="entry name" value="mtIF2_IVc"/>
    <property type="match status" value="1"/>
</dbReference>